<accession>A0AAV4S351</accession>
<name>A0AAV4S351_9ARAC</name>
<evidence type="ECO:0000313" key="2">
    <source>
        <dbReference type="Proteomes" id="UP001054837"/>
    </source>
</evidence>
<comment type="caution">
    <text evidence="1">The sequence shown here is derived from an EMBL/GenBank/DDBJ whole genome shotgun (WGS) entry which is preliminary data.</text>
</comment>
<dbReference type="Proteomes" id="UP001054837">
    <property type="component" value="Unassembled WGS sequence"/>
</dbReference>
<organism evidence="1 2">
    <name type="scientific">Caerostris darwini</name>
    <dbReference type="NCBI Taxonomy" id="1538125"/>
    <lineage>
        <taxon>Eukaryota</taxon>
        <taxon>Metazoa</taxon>
        <taxon>Ecdysozoa</taxon>
        <taxon>Arthropoda</taxon>
        <taxon>Chelicerata</taxon>
        <taxon>Arachnida</taxon>
        <taxon>Araneae</taxon>
        <taxon>Araneomorphae</taxon>
        <taxon>Entelegynae</taxon>
        <taxon>Araneoidea</taxon>
        <taxon>Araneidae</taxon>
        <taxon>Caerostris</taxon>
    </lineage>
</organism>
<evidence type="ECO:0008006" key="3">
    <source>
        <dbReference type="Google" id="ProtNLM"/>
    </source>
</evidence>
<gene>
    <name evidence="1" type="ORF">CDAR_497611</name>
</gene>
<dbReference type="AlphaFoldDB" id="A0AAV4S351"/>
<evidence type="ECO:0000313" key="1">
    <source>
        <dbReference type="EMBL" id="GIY27601.1"/>
    </source>
</evidence>
<reference evidence="1 2" key="1">
    <citation type="submission" date="2021-06" db="EMBL/GenBank/DDBJ databases">
        <title>Caerostris darwini draft genome.</title>
        <authorList>
            <person name="Kono N."/>
            <person name="Arakawa K."/>
        </authorList>
    </citation>
    <scope>NUCLEOTIDE SEQUENCE [LARGE SCALE GENOMIC DNA]</scope>
</reference>
<keyword evidence="2" id="KW-1185">Reference proteome</keyword>
<proteinExistence type="predicted"/>
<sequence length="81" mass="9405">MMKKNRAEDFPLCEFQKCWRSADAEFLIVWKRKKEGKQTIIRVAMTTEEGGSLADDKSFTCEVEGQGDPFLMPRSISTLRW</sequence>
<dbReference type="EMBL" id="BPLQ01007064">
    <property type="protein sequence ID" value="GIY27601.1"/>
    <property type="molecule type" value="Genomic_DNA"/>
</dbReference>
<protein>
    <recommendedName>
        <fullName evidence="3">Ig-like domain-containing protein</fullName>
    </recommendedName>
</protein>